<gene>
    <name evidence="2" type="ORF">H8R94_02420</name>
</gene>
<name>A0ABR7GDH1_9FIRM</name>
<dbReference type="Gene3D" id="3.40.50.1240">
    <property type="entry name" value="Phosphoglycerate mutase-like"/>
    <property type="match status" value="1"/>
</dbReference>
<evidence type="ECO:0000313" key="2">
    <source>
        <dbReference type="EMBL" id="MBC5685477.1"/>
    </source>
</evidence>
<organism evidence="2 3">
    <name type="scientific">Roseburia lenta</name>
    <dbReference type="NCBI Taxonomy" id="2763061"/>
    <lineage>
        <taxon>Bacteria</taxon>
        <taxon>Bacillati</taxon>
        <taxon>Bacillota</taxon>
        <taxon>Clostridia</taxon>
        <taxon>Lachnospirales</taxon>
        <taxon>Lachnospiraceae</taxon>
        <taxon>Roseburia</taxon>
    </lineage>
</organism>
<dbReference type="CDD" id="cd07067">
    <property type="entry name" value="HP_PGM_like"/>
    <property type="match status" value="1"/>
</dbReference>
<dbReference type="PANTHER" id="PTHR46517">
    <property type="entry name" value="FRUCTOSE-2,6-BISPHOSPHATASE TIGAR"/>
    <property type="match status" value="1"/>
</dbReference>
<dbReference type="SUPFAM" id="SSF53254">
    <property type="entry name" value="Phosphoglycerate mutase-like"/>
    <property type="match status" value="1"/>
</dbReference>
<reference evidence="2 3" key="1">
    <citation type="submission" date="2020-08" db="EMBL/GenBank/DDBJ databases">
        <title>Genome public.</title>
        <authorList>
            <person name="Liu C."/>
            <person name="Sun Q."/>
        </authorList>
    </citation>
    <scope>NUCLEOTIDE SEQUENCE [LARGE SCALE GENOMIC DNA]</scope>
    <source>
        <strain evidence="2 3">NSJ-9</strain>
    </source>
</reference>
<dbReference type="Proteomes" id="UP000643810">
    <property type="component" value="Unassembled WGS sequence"/>
</dbReference>
<dbReference type="PIRSF" id="PIRSF000709">
    <property type="entry name" value="6PFK_2-Ptase"/>
    <property type="match status" value="1"/>
</dbReference>
<proteinExistence type="predicted"/>
<dbReference type="InterPro" id="IPR029033">
    <property type="entry name" value="His_PPase_superfam"/>
</dbReference>
<dbReference type="InterPro" id="IPR001345">
    <property type="entry name" value="PG/BPGM_mutase_AS"/>
</dbReference>
<dbReference type="Pfam" id="PF00300">
    <property type="entry name" value="His_Phos_1"/>
    <property type="match status" value="1"/>
</dbReference>
<evidence type="ECO:0000256" key="1">
    <source>
        <dbReference type="ARBA" id="ARBA00022801"/>
    </source>
</evidence>
<sequence length="179" mass="20718">MKVWITRHGQTDLNKKQLMQGVYDEPLNETGIAQAEETRKKIGDMKFDAVYCSPLKRAKKTAMIIGGVSEEELIVDPRIIEVNFGKYEKKSYKKLGPFMTLYWMLPEIIPAPKTVEPVSSMVKRSRSFIEDLKKEDYENVLVVCHGGIIRALCGVLENRRNGIKWRPRPQNCEIRKYEL</sequence>
<comment type="caution">
    <text evidence="2">The sequence shown here is derived from an EMBL/GenBank/DDBJ whole genome shotgun (WGS) entry which is preliminary data.</text>
</comment>
<dbReference type="EMBL" id="JACOPG010000001">
    <property type="protein sequence ID" value="MBC5685477.1"/>
    <property type="molecule type" value="Genomic_DNA"/>
</dbReference>
<protein>
    <submittedName>
        <fullName evidence="2">Histidine phosphatase family protein</fullName>
    </submittedName>
</protein>
<dbReference type="RefSeq" id="WP_118534647.1">
    <property type="nucleotide sequence ID" value="NZ_JACOPG010000001.1"/>
</dbReference>
<dbReference type="SMART" id="SM00855">
    <property type="entry name" value="PGAM"/>
    <property type="match status" value="1"/>
</dbReference>
<evidence type="ECO:0000313" key="3">
    <source>
        <dbReference type="Proteomes" id="UP000643810"/>
    </source>
</evidence>
<dbReference type="InterPro" id="IPR051695">
    <property type="entry name" value="Phosphoglycerate_Mutase"/>
</dbReference>
<dbReference type="InterPro" id="IPR013078">
    <property type="entry name" value="His_Pase_superF_clade-1"/>
</dbReference>
<dbReference type="PANTHER" id="PTHR46517:SF1">
    <property type="entry name" value="FRUCTOSE-2,6-BISPHOSPHATASE TIGAR"/>
    <property type="match status" value="1"/>
</dbReference>
<accession>A0ABR7GDH1</accession>
<dbReference type="PROSITE" id="PS00175">
    <property type="entry name" value="PG_MUTASE"/>
    <property type="match status" value="1"/>
</dbReference>
<keyword evidence="3" id="KW-1185">Reference proteome</keyword>
<keyword evidence="1" id="KW-0378">Hydrolase</keyword>